<feature type="transmembrane region" description="Helical" evidence="8">
    <location>
        <begin position="103"/>
        <end position="126"/>
    </location>
</feature>
<protein>
    <recommendedName>
        <fullName evidence="9">Major facilitator superfamily (MFS) profile domain-containing protein</fullName>
    </recommendedName>
</protein>
<evidence type="ECO:0000313" key="10">
    <source>
        <dbReference type="EMBL" id="GLI41081.1"/>
    </source>
</evidence>
<comment type="subcellular location">
    <subcellularLocation>
        <location evidence="1">Cell membrane</location>
        <topology evidence="1">Multi-pass membrane protein</topology>
    </subcellularLocation>
</comment>
<keyword evidence="6 8" id="KW-0472">Membrane</keyword>
<feature type="compositionally biased region" description="Low complexity" evidence="7">
    <location>
        <begin position="489"/>
        <end position="521"/>
    </location>
</feature>
<name>A0A9W6G622_9ACTN</name>
<evidence type="ECO:0000256" key="8">
    <source>
        <dbReference type="SAM" id="Phobius"/>
    </source>
</evidence>
<evidence type="ECO:0000259" key="9">
    <source>
        <dbReference type="PROSITE" id="PS50850"/>
    </source>
</evidence>
<feature type="region of interest" description="Disordered" evidence="7">
    <location>
        <begin position="469"/>
        <end position="588"/>
    </location>
</feature>
<keyword evidence="11" id="KW-1185">Reference proteome</keyword>
<feature type="transmembrane region" description="Helical" evidence="8">
    <location>
        <begin position="244"/>
        <end position="264"/>
    </location>
</feature>
<feature type="transmembrane region" description="Helical" evidence="8">
    <location>
        <begin position="342"/>
        <end position="364"/>
    </location>
</feature>
<feature type="compositionally biased region" description="Polar residues" evidence="7">
    <location>
        <begin position="545"/>
        <end position="554"/>
    </location>
</feature>
<evidence type="ECO:0000256" key="6">
    <source>
        <dbReference type="ARBA" id="ARBA00023136"/>
    </source>
</evidence>
<organism evidence="10 11">
    <name type="scientific">Glycomyces algeriensis</name>
    <dbReference type="NCBI Taxonomy" id="256037"/>
    <lineage>
        <taxon>Bacteria</taxon>
        <taxon>Bacillati</taxon>
        <taxon>Actinomycetota</taxon>
        <taxon>Actinomycetes</taxon>
        <taxon>Glycomycetales</taxon>
        <taxon>Glycomycetaceae</taxon>
        <taxon>Glycomyces</taxon>
    </lineage>
</organism>
<dbReference type="CDD" id="cd17329">
    <property type="entry name" value="MFS_MdtH_MDR_like"/>
    <property type="match status" value="1"/>
</dbReference>
<sequence>MRTIRSFTDQPLPVRLLLVNQLGVNLGFYMVIPYLAVHLEASAGMSLAAIGIVLGVRNLAQQGLFLIGGTASDRLGPRGVIIAGCLLRAVGFGLFALTPSFGVLIAASVVSGVAGALFNPAVRAYVAEAAGERRAEAFALFNLFANTGMCLGPVVGSALVIVDFRLGALVSALVFLALAVAQMLALPRHRAPKAATTVLGGWREAFADKGFLAFTLATAALFALQNQLYLLLPKAAVDATGTAWATAAVFGASTVVTLGLQVRSTAWCQRHLSREAAIALGMALIGAAFLPPILLPAGAPGLHFAAVLVAALLLSLGVMIAQPFVMELIPGYAPQGLTGTYFGVYYLLSGVVAAIGTSAVGLVADLAGDGAAWMSWLCCALLGLASAAAVAGLRGSRSLAAAQQPVATPADASSTLASQVPSPAAAGPENAPSLVAKVRASATAARRSALPAAAAHRNAPPIAPQAGAFMTAAPHGTSPAPAAPRTELQAAAHSADSTAAPHSASPAAAAPGPSPQTSAPGRGSSETSPHGDSHGVEPSAGDPSTAASPQQNVAASAIRAEPGGTVSHLSPPRSAARTSCTATMKEPT</sequence>
<dbReference type="Proteomes" id="UP001144313">
    <property type="component" value="Unassembled WGS sequence"/>
</dbReference>
<evidence type="ECO:0000256" key="2">
    <source>
        <dbReference type="ARBA" id="ARBA00022448"/>
    </source>
</evidence>
<feature type="transmembrane region" description="Helical" evidence="8">
    <location>
        <begin position="80"/>
        <end position="97"/>
    </location>
</feature>
<feature type="compositionally biased region" description="Polar residues" evidence="7">
    <location>
        <begin position="412"/>
        <end position="421"/>
    </location>
</feature>
<keyword evidence="2" id="KW-0813">Transport</keyword>
<dbReference type="InterPro" id="IPR011701">
    <property type="entry name" value="MFS"/>
</dbReference>
<dbReference type="InterPro" id="IPR020846">
    <property type="entry name" value="MFS_dom"/>
</dbReference>
<keyword evidence="5 8" id="KW-1133">Transmembrane helix</keyword>
<evidence type="ECO:0000256" key="3">
    <source>
        <dbReference type="ARBA" id="ARBA00022475"/>
    </source>
</evidence>
<dbReference type="AlphaFoldDB" id="A0A9W6G622"/>
<dbReference type="PROSITE" id="PS50850">
    <property type="entry name" value="MFS"/>
    <property type="match status" value="1"/>
</dbReference>
<keyword evidence="4 8" id="KW-0812">Transmembrane</keyword>
<dbReference type="SUPFAM" id="SSF103473">
    <property type="entry name" value="MFS general substrate transporter"/>
    <property type="match status" value="1"/>
</dbReference>
<gene>
    <name evidence="10" type="ORF">GALLR39Z86_09310</name>
</gene>
<accession>A0A9W6G622</accession>
<reference evidence="10" key="1">
    <citation type="submission" date="2022-12" db="EMBL/GenBank/DDBJ databases">
        <title>Reference genome sequencing for broad-spectrum identification of bacterial and archaeal isolates by mass spectrometry.</title>
        <authorList>
            <person name="Sekiguchi Y."/>
            <person name="Tourlousse D.M."/>
        </authorList>
    </citation>
    <scope>NUCLEOTIDE SEQUENCE</scope>
    <source>
        <strain evidence="10">LLR39Z86</strain>
    </source>
</reference>
<dbReference type="PANTHER" id="PTHR23517">
    <property type="entry name" value="RESISTANCE PROTEIN MDTM, PUTATIVE-RELATED-RELATED"/>
    <property type="match status" value="1"/>
</dbReference>
<dbReference type="Gene3D" id="1.20.1250.20">
    <property type="entry name" value="MFS general substrate transporter like domains"/>
    <property type="match status" value="1"/>
</dbReference>
<evidence type="ECO:0000256" key="4">
    <source>
        <dbReference type="ARBA" id="ARBA00022692"/>
    </source>
</evidence>
<feature type="transmembrane region" description="Helical" evidence="8">
    <location>
        <begin position="301"/>
        <end position="321"/>
    </location>
</feature>
<dbReference type="PANTHER" id="PTHR23517:SF2">
    <property type="entry name" value="MULTIDRUG RESISTANCE PROTEIN MDTH"/>
    <property type="match status" value="1"/>
</dbReference>
<feature type="region of interest" description="Disordered" evidence="7">
    <location>
        <begin position="412"/>
        <end position="432"/>
    </location>
</feature>
<evidence type="ECO:0000256" key="7">
    <source>
        <dbReference type="SAM" id="MobiDB-lite"/>
    </source>
</evidence>
<feature type="transmembrane region" description="Helical" evidence="8">
    <location>
        <begin position="138"/>
        <end position="162"/>
    </location>
</feature>
<dbReference type="GO" id="GO:0005886">
    <property type="term" value="C:plasma membrane"/>
    <property type="evidence" value="ECO:0007669"/>
    <property type="project" value="UniProtKB-SubCell"/>
</dbReference>
<dbReference type="EMBL" id="BSDT01000001">
    <property type="protein sequence ID" value="GLI41081.1"/>
    <property type="molecule type" value="Genomic_DNA"/>
</dbReference>
<dbReference type="InterPro" id="IPR050171">
    <property type="entry name" value="MFS_Transporters"/>
</dbReference>
<evidence type="ECO:0000256" key="1">
    <source>
        <dbReference type="ARBA" id="ARBA00004651"/>
    </source>
</evidence>
<evidence type="ECO:0000256" key="5">
    <source>
        <dbReference type="ARBA" id="ARBA00022989"/>
    </source>
</evidence>
<evidence type="ECO:0000313" key="11">
    <source>
        <dbReference type="Proteomes" id="UP001144313"/>
    </source>
</evidence>
<dbReference type="InterPro" id="IPR036259">
    <property type="entry name" value="MFS_trans_sf"/>
</dbReference>
<proteinExistence type="predicted"/>
<keyword evidence="3" id="KW-1003">Cell membrane</keyword>
<dbReference type="GO" id="GO:0022857">
    <property type="term" value="F:transmembrane transporter activity"/>
    <property type="evidence" value="ECO:0007669"/>
    <property type="project" value="InterPro"/>
</dbReference>
<feature type="transmembrane region" description="Helical" evidence="8">
    <location>
        <begin position="12"/>
        <end position="35"/>
    </location>
</feature>
<feature type="domain" description="Major facilitator superfamily (MFS) profile" evidence="9">
    <location>
        <begin position="1"/>
        <end position="398"/>
    </location>
</feature>
<dbReference type="Pfam" id="PF07690">
    <property type="entry name" value="MFS_1"/>
    <property type="match status" value="1"/>
</dbReference>
<dbReference type="RefSeq" id="WP_270116612.1">
    <property type="nucleotide sequence ID" value="NZ_BAAAOL010000002.1"/>
</dbReference>
<comment type="caution">
    <text evidence="10">The sequence shown here is derived from an EMBL/GenBank/DDBJ whole genome shotgun (WGS) entry which is preliminary data.</text>
</comment>
<feature type="transmembrane region" description="Helical" evidence="8">
    <location>
        <begin position="206"/>
        <end position="224"/>
    </location>
</feature>
<feature type="transmembrane region" description="Helical" evidence="8">
    <location>
        <begin position="168"/>
        <end position="186"/>
    </location>
</feature>
<feature type="transmembrane region" description="Helical" evidence="8">
    <location>
        <begin position="41"/>
        <end position="60"/>
    </location>
</feature>
<feature type="transmembrane region" description="Helical" evidence="8">
    <location>
        <begin position="370"/>
        <end position="393"/>
    </location>
</feature>
<feature type="transmembrane region" description="Helical" evidence="8">
    <location>
        <begin position="276"/>
        <end position="295"/>
    </location>
</feature>